<name>A0A6G1CP89_9ORYZ</name>
<dbReference type="Pfam" id="PF20235">
    <property type="entry name" value="PIR2-like_helical"/>
    <property type="match status" value="2"/>
</dbReference>
<protein>
    <recommendedName>
        <fullName evidence="1">PIR2-like helical domain-containing protein</fullName>
    </recommendedName>
</protein>
<keyword evidence="3" id="KW-1185">Reference proteome</keyword>
<dbReference type="PANTHER" id="PTHR33120">
    <property type="entry name" value="EXPRESSED PROTEIN-RELATED"/>
    <property type="match status" value="1"/>
</dbReference>
<sequence length="202" mass="21970">MKFYDEAARRLSIKEILELVGCIFKDGHYCGLVDPVSNIVLNAIAHHASGRKPCPAPSLRRKARVTATDLSPCNHTLSLRMCLLDAIHGFYIRVVTVLPAGDAWTRQRGRFIRSLLAARHCYGSLDPVSNIILNTVWYDAASPPSPPNEDEGGGDGGVELSGDIFDTSAMSRVESRSLDGLVAALRTAAGMPILEHEAIKYL</sequence>
<organism evidence="2 3">
    <name type="scientific">Oryza meyeriana var. granulata</name>
    <dbReference type="NCBI Taxonomy" id="110450"/>
    <lineage>
        <taxon>Eukaryota</taxon>
        <taxon>Viridiplantae</taxon>
        <taxon>Streptophyta</taxon>
        <taxon>Embryophyta</taxon>
        <taxon>Tracheophyta</taxon>
        <taxon>Spermatophyta</taxon>
        <taxon>Magnoliopsida</taxon>
        <taxon>Liliopsida</taxon>
        <taxon>Poales</taxon>
        <taxon>Poaceae</taxon>
        <taxon>BOP clade</taxon>
        <taxon>Oryzoideae</taxon>
        <taxon>Oryzeae</taxon>
        <taxon>Oryzinae</taxon>
        <taxon>Oryza</taxon>
        <taxon>Oryza meyeriana</taxon>
    </lineage>
</organism>
<comment type="caution">
    <text evidence="2">The sequence shown here is derived from an EMBL/GenBank/DDBJ whole genome shotgun (WGS) entry which is preliminary data.</text>
</comment>
<evidence type="ECO:0000313" key="2">
    <source>
        <dbReference type="EMBL" id="KAF0902288.1"/>
    </source>
</evidence>
<reference evidence="2 3" key="1">
    <citation type="submission" date="2019-11" db="EMBL/GenBank/DDBJ databases">
        <title>Whole genome sequence of Oryza granulata.</title>
        <authorList>
            <person name="Li W."/>
        </authorList>
    </citation>
    <scope>NUCLEOTIDE SEQUENCE [LARGE SCALE GENOMIC DNA]</scope>
    <source>
        <strain evidence="3">cv. Menghai</strain>
        <tissue evidence="2">Leaf</tissue>
    </source>
</reference>
<evidence type="ECO:0000259" key="1">
    <source>
        <dbReference type="Pfam" id="PF20235"/>
    </source>
</evidence>
<dbReference type="InterPro" id="IPR046527">
    <property type="entry name" value="PIR2-like_helical"/>
</dbReference>
<gene>
    <name evidence="2" type="ORF">E2562_015512</name>
</gene>
<dbReference type="AlphaFoldDB" id="A0A6G1CP89"/>
<dbReference type="EMBL" id="SPHZ02000008">
    <property type="protein sequence ID" value="KAF0902288.1"/>
    <property type="molecule type" value="Genomic_DNA"/>
</dbReference>
<dbReference type="Proteomes" id="UP000479710">
    <property type="component" value="Unassembled WGS sequence"/>
</dbReference>
<feature type="domain" description="PIR2-like helical" evidence="1">
    <location>
        <begin position="2"/>
        <end position="55"/>
    </location>
</feature>
<accession>A0A6G1CP89</accession>
<dbReference type="PANTHER" id="PTHR33120:SF42">
    <property type="entry name" value="OS12G0105000 PROTEIN"/>
    <property type="match status" value="1"/>
</dbReference>
<dbReference type="OrthoDB" id="696788at2759"/>
<evidence type="ECO:0000313" key="3">
    <source>
        <dbReference type="Proteomes" id="UP000479710"/>
    </source>
</evidence>
<proteinExistence type="predicted"/>
<feature type="domain" description="PIR2-like helical" evidence="1">
    <location>
        <begin position="85"/>
        <end position="202"/>
    </location>
</feature>